<comment type="caution">
    <text evidence="2">The sequence shown here is derived from an EMBL/GenBank/DDBJ whole genome shotgun (WGS) entry which is preliminary data.</text>
</comment>
<protein>
    <submittedName>
        <fullName evidence="2">Uncharacterized protein</fullName>
    </submittedName>
</protein>
<name>A0A8J2LTI4_9HEXA</name>
<gene>
    <name evidence="2" type="ORF">AFUS01_LOCUS38229</name>
</gene>
<organism evidence="2 3">
    <name type="scientific">Allacma fusca</name>
    <dbReference type="NCBI Taxonomy" id="39272"/>
    <lineage>
        <taxon>Eukaryota</taxon>
        <taxon>Metazoa</taxon>
        <taxon>Ecdysozoa</taxon>
        <taxon>Arthropoda</taxon>
        <taxon>Hexapoda</taxon>
        <taxon>Collembola</taxon>
        <taxon>Symphypleona</taxon>
        <taxon>Sminthuridae</taxon>
        <taxon>Allacma</taxon>
    </lineage>
</organism>
<evidence type="ECO:0000313" key="3">
    <source>
        <dbReference type="Proteomes" id="UP000708208"/>
    </source>
</evidence>
<feature type="non-terminal residue" evidence="2">
    <location>
        <position position="1"/>
    </location>
</feature>
<dbReference type="EMBL" id="CAJVCH010546975">
    <property type="protein sequence ID" value="CAG7828289.1"/>
    <property type="molecule type" value="Genomic_DNA"/>
</dbReference>
<reference evidence="2" key="1">
    <citation type="submission" date="2021-06" db="EMBL/GenBank/DDBJ databases">
        <authorList>
            <person name="Hodson N. C."/>
            <person name="Mongue J. A."/>
            <person name="Jaron S. K."/>
        </authorList>
    </citation>
    <scope>NUCLEOTIDE SEQUENCE</scope>
</reference>
<proteinExistence type="predicted"/>
<evidence type="ECO:0000313" key="2">
    <source>
        <dbReference type="EMBL" id="CAG7828289.1"/>
    </source>
</evidence>
<sequence length="22" mass="2294">GIPASASSNEASKPRLDPFYVS</sequence>
<keyword evidence="3" id="KW-1185">Reference proteome</keyword>
<evidence type="ECO:0000256" key="1">
    <source>
        <dbReference type="SAM" id="MobiDB-lite"/>
    </source>
</evidence>
<accession>A0A8J2LTI4</accession>
<dbReference type="AlphaFoldDB" id="A0A8J2LTI4"/>
<feature type="region of interest" description="Disordered" evidence="1">
    <location>
        <begin position="1"/>
        <end position="22"/>
    </location>
</feature>
<feature type="compositionally biased region" description="Polar residues" evidence="1">
    <location>
        <begin position="1"/>
        <end position="11"/>
    </location>
</feature>
<dbReference type="Proteomes" id="UP000708208">
    <property type="component" value="Unassembled WGS sequence"/>
</dbReference>